<dbReference type="Gene3D" id="2.40.240.10">
    <property type="entry name" value="Ribosomal Protein L25, Chain P"/>
    <property type="match status" value="1"/>
</dbReference>
<feature type="domain" description="Large ribosomal subunit protein bL25 L25" evidence="7">
    <location>
        <begin position="6"/>
        <end position="90"/>
    </location>
</feature>
<dbReference type="GO" id="GO:0008097">
    <property type="term" value="F:5S rRNA binding"/>
    <property type="evidence" value="ECO:0007669"/>
    <property type="project" value="InterPro"/>
</dbReference>
<dbReference type="InterPro" id="IPR011035">
    <property type="entry name" value="Ribosomal_bL25/Gln-tRNA_synth"/>
</dbReference>
<dbReference type="Pfam" id="PF01386">
    <property type="entry name" value="Ribosomal_L25p"/>
    <property type="match status" value="1"/>
</dbReference>
<comment type="similarity">
    <text evidence="5">Belongs to the bacterial ribosomal protein bL25 family. CTC subfamily.</text>
</comment>
<dbReference type="HAMAP" id="MF_01334">
    <property type="entry name" value="Ribosomal_bL25_CTC"/>
    <property type="match status" value="1"/>
</dbReference>
<keyword evidence="10" id="KW-1185">Reference proteome</keyword>
<evidence type="ECO:0000256" key="4">
    <source>
        <dbReference type="ARBA" id="ARBA00023274"/>
    </source>
</evidence>
<keyword evidence="4 5" id="KW-0687">Ribonucleoprotein</keyword>
<name>A0A1G7TW09_9FLAO</name>
<evidence type="ECO:0000256" key="2">
    <source>
        <dbReference type="ARBA" id="ARBA00022884"/>
    </source>
</evidence>
<proteinExistence type="inferred from homology"/>
<dbReference type="InterPro" id="IPR020056">
    <property type="entry name" value="Rbsml_bL25/Gln-tRNA_synth_N"/>
</dbReference>
<evidence type="ECO:0000313" key="10">
    <source>
        <dbReference type="Proteomes" id="UP000199296"/>
    </source>
</evidence>
<dbReference type="InterPro" id="IPR001021">
    <property type="entry name" value="Ribosomal_bL25_long"/>
</dbReference>
<dbReference type="Gene3D" id="2.170.120.20">
    <property type="entry name" value="Ribosomal protein L25, beta domain"/>
    <property type="match status" value="1"/>
</dbReference>
<dbReference type="EMBL" id="FNCW01000001">
    <property type="protein sequence ID" value="SDG39428.1"/>
    <property type="molecule type" value="Genomic_DNA"/>
</dbReference>
<feature type="domain" description="Large ribosomal subunit protein bL25 beta" evidence="8">
    <location>
        <begin position="98"/>
        <end position="179"/>
    </location>
</feature>
<dbReference type="GO" id="GO:0003735">
    <property type="term" value="F:structural constituent of ribosome"/>
    <property type="evidence" value="ECO:0007669"/>
    <property type="project" value="InterPro"/>
</dbReference>
<gene>
    <name evidence="5" type="primary">rplY</name>
    <name evidence="5" type="synonym">ctc</name>
    <name evidence="9" type="ORF">SAMN04488027_10190</name>
</gene>
<dbReference type="OrthoDB" id="9786489at2"/>
<feature type="compositionally biased region" description="Acidic residues" evidence="6">
    <location>
        <begin position="187"/>
        <end position="225"/>
    </location>
</feature>
<keyword evidence="1 5" id="KW-0699">rRNA-binding</keyword>
<dbReference type="InterPro" id="IPR029751">
    <property type="entry name" value="Ribosomal_L25_dom"/>
</dbReference>
<dbReference type="NCBIfam" id="TIGR00731">
    <property type="entry name" value="bL25_bact_ctc"/>
    <property type="match status" value="1"/>
</dbReference>
<evidence type="ECO:0000256" key="3">
    <source>
        <dbReference type="ARBA" id="ARBA00022980"/>
    </source>
</evidence>
<evidence type="ECO:0000256" key="6">
    <source>
        <dbReference type="SAM" id="MobiDB-lite"/>
    </source>
</evidence>
<accession>A0A1G7TW09</accession>
<evidence type="ECO:0000313" key="9">
    <source>
        <dbReference type="EMBL" id="SDG39428.1"/>
    </source>
</evidence>
<sequence length="225" mass="24679">MKSITIKGSKRESVGKKATKALRNAGEVPCVIYGGDNIVHFAAPVVSFNKLIYTPDVHTVIVDLNGNKTNAVLQDIQFHPVTDEILHIDFYEFHEGQEITMEIPVHSEGIPKGVKNGGVLRFNLRRMTVKGLAKNLPDYIVADVTPLKIGQKLYVTAVASEDYRIMHPDNTVICQVRTSRNVSLIGVDEDEEEDETLEGEEGAEGTEGEENTAEGGEDSSNENKG</sequence>
<feature type="region of interest" description="Disordered" evidence="6">
    <location>
        <begin position="185"/>
        <end position="225"/>
    </location>
</feature>
<dbReference type="Pfam" id="PF14693">
    <property type="entry name" value="Ribosomal_TL5_C"/>
    <property type="match status" value="1"/>
</dbReference>
<dbReference type="RefSeq" id="WP_093364180.1">
    <property type="nucleotide sequence ID" value="NZ_FNCW01000001.1"/>
</dbReference>
<protein>
    <recommendedName>
        <fullName evidence="5">Large ribosomal subunit protein bL25</fullName>
    </recommendedName>
    <alternativeName>
        <fullName evidence="5">General stress protein CTC</fullName>
    </alternativeName>
</protein>
<keyword evidence="3 5" id="KW-0689">Ribosomal protein</keyword>
<dbReference type="AlphaFoldDB" id="A0A1G7TW09"/>
<dbReference type="InterPro" id="IPR037121">
    <property type="entry name" value="Ribosomal_bL25_C"/>
</dbReference>
<keyword evidence="2 5" id="KW-0694">RNA-binding</keyword>
<dbReference type="InterPro" id="IPR020930">
    <property type="entry name" value="Ribosomal_uL5_bac-type"/>
</dbReference>
<comment type="subunit">
    <text evidence="5">Part of the 50S ribosomal subunit; part of the 5S rRNA/L5/L18/L25 subcomplex. Contacts the 5S rRNA. Binds to the 5S rRNA independently of L5 and L18.</text>
</comment>
<organism evidence="9 10">
    <name type="scientific">Psychroflexus sediminis</name>
    <dbReference type="NCBI Taxonomy" id="470826"/>
    <lineage>
        <taxon>Bacteria</taxon>
        <taxon>Pseudomonadati</taxon>
        <taxon>Bacteroidota</taxon>
        <taxon>Flavobacteriia</taxon>
        <taxon>Flavobacteriales</taxon>
        <taxon>Flavobacteriaceae</taxon>
        <taxon>Psychroflexus</taxon>
    </lineage>
</organism>
<dbReference type="GO" id="GO:0006412">
    <property type="term" value="P:translation"/>
    <property type="evidence" value="ECO:0007669"/>
    <property type="project" value="UniProtKB-UniRule"/>
</dbReference>
<dbReference type="NCBIfam" id="NF004132">
    <property type="entry name" value="PRK05618.2-2"/>
    <property type="match status" value="1"/>
</dbReference>
<dbReference type="SUPFAM" id="SSF50715">
    <property type="entry name" value="Ribosomal protein L25-like"/>
    <property type="match status" value="1"/>
</dbReference>
<dbReference type="PANTHER" id="PTHR33284:SF1">
    <property type="entry name" value="RIBOSOMAL PROTEIN L25_GLN-TRNA SYNTHETASE, ANTI-CODON-BINDING DOMAIN-CONTAINING PROTEIN"/>
    <property type="match status" value="1"/>
</dbReference>
<reference evidence="9 10" key="1">
    <citation type="submission" date="2016-10" db="EMBL/GenBank/DDBJ databases">
        <authorList>
            <person name="de Groot N.N."/>
        </authorList>
    </citation>
    <scope>NUCLEOTIDE SEQUENCE [LARGE SCALE GENOMIC DNA]</scope>
    <source>
        <strain evidence="9 10">DSM 19803</strain>
    </source>
</reference>
<comment type="function">
    <text evidence="5">This is one of the proteins that binds to the 5S RNA in the ribosome where it forms part of the central protuberance.</text>
</comment>
<dbReference type="STRING" id="470826.SAMN04488027_10190"/>
<dbReference type="Proteomes" id="UP000199296">
    <property type="component" value="Unassembled WGS sequence"/>
</dbReference>
<evidence type="ECO:0000256" key="5">
    <source>
        <dbReference type="HAMAP-Rule" id="MF_01334"/>
    </source>
</evidence>
<dbReference type="PANTHER" id="PTHR33284">
    <property type="entry name" value="RIBOSOMAL PROTEIN L25/GLN-TRNA SYNTHETASE, ANTI-CODON-BINDING DOMAIN-CONTAINING PROTEIN"/>
    <property type="match status" value="1"/>
</dbReference>
<dbReference type="InterPro" id="IPR020057">
    <property type="entry name" value="Ribosomal_bL25_b-dom"/>
</dbReference>
<dbReference type="GO" id="GO:0022625">
    <property type="term" value="C:cytosolic large ribosomal subunit"/>
    <property type="evidence" value="ECO:0007669"/>
    <property type="project" value="TreeGrafter"/>
</dbReference>
<evidence type="ECO:0000259" key="8">
    <source>
        <dbReference type="Pfam" id="PF14693"/>
    </source>
</evidence>
<dbReference type="CDD" id="cd00495">
    <property type="entry name" value="Ribosomal_L25_TL5_CTC"/>
    <property type="match status" value="1"/>
</dbReference>
<evidence type="ECO:0000259" key="7">
    <source>
        <dbReference type="Pfam" id="PF01386"/>
    </source>
</evidence>
<evidence type="ECO:0000256" key="1">
    <source>
        <dbReference type="ARBA" id="ARBA00022730"/>
    </source>
</evidence>